<evidence type="ECO:0000256" key="5">
    <source>
        <dbReference type="ARBA" id="ARBA00035674"/>
    </source>
</evidence>
<dbReference type="STRING" id="329885.A0A4U0UHX9"/>
<evidence type="ECO:0000259" key="9">
    <source>
        <dbReference type="Pfam" id="PF13649"/>
    </source>
</evidence>
<name>A0A4U0UHX9_9PEZI</name>
<comment type="catalytic activity">
    <reaction evidence="8">
        <text>N-methylethanolamine phosphate + S-adenosyl-L-methionine = N,N-dimethylethanolamine phosphate + S-adenosyl-L-homocysteine + H(+)</text>
        <dbReference type="Rhea" id="RHEA:25321"/>
        <dbReference type="ChEBI" id="CHEBI:15378"/>
        <dbReference type="ChEBI" id="CHEBI:57781"/>
        <dbReference type="ChEBI" id="CHEBI:57856"/>
        <dbReference type="ChEBI" id="CHEBI:58641"/>
        <dbReference type="ChEBI" id="CHEBI:59789"/>
        <dbReference type="EC" id="2.1.1.103"/>
    </reaction>
    <physiologicalReaction direction="left-to-right" evidence="8">
        <dbReference type="Rhea" id="RHEA:25322"/>
    </physiologicalReaction>
</comment>
<accession>A0A4U0UHX9</accession>
<dbReference type="Pfam" id="PF13649">
    <property type="entry name" value="Methyltransf_25"/>
    <property type="match status" value="1"/>
</dbReference>
<dbReference type="PANTHER" id="PTHR44307">
    <property type="entry name" value="PHOSPHOETHANOLAMINE METHYLTRANSFERASE"/>
    <property type="match status" value="1"/>
</dbReference>
<sequence length="242" mass="26845">MSTEGAQFGKDVFEDLNIEYENAYKNNPFKKACVRKAISLLKPGARVLDVGCGTGVPVAAMLAEAGLDVTGIDIAPKMIEIARAEVKGRFLVADCLEYEPEGSFDAVFIIYSQLSLSYADVHAMVYRLAKSLSPDGLMCVGQDAADLHVPADDPHWDKTHTYAEDFNLPFWGKPFKTLLLTRQGQQEFLTSMGLDIVCETFDFFQPDNPACGQEHQQYVIAQRRDSNPLLPPKPLPKRDLRG</sequence>
<dbReference type="PANTHER" id="PTHR44307:SF2">
    <property type="entry name" value="PHOSPHOETHANOLAMINE METHYLTRANSFERASE ISOFORM X1"/>
    <property type="match status" value="1"/>
</dbReference>
<evidence type="ECO:0000256" key="8">
    <source>
        <dbReference type="ARBA" id="ARBA00047841"/>
    </source>
</evidence>
<dbReference type="Gene3D" id="3.40.50.150">
    <property type="entry name" value="Vaccinia Virus protein VP39"/>
    <property type="match status" value="1"/>
</dbReference>
<dbReference type="Proteomes" id="UP000310066">
    <property type="component" value="Unassembled WGS sequence"/>
</dbReference>
<dbReference type="AlphaFoldDB" id="A0A4U0UHX9"/>
<dbReference type="CDD" id="cd02440">
    <property type="entry name" value="AdoMet_MTases"/>
    <property type="match status" value="1"/>
</dbReference>
<reference evidence="10 11" key="1">
    <citation type="submission" date="2017-03" db="EMBL/GenBank/DDBJ databases">
        <title>Genomes of endolithic fungi from Antarctica.</title>
        <authorList>
            <person name="Coleine C."/>
            <person name="Masonjones S."/>
            <person name="Stajich J.E."/>
        </authorList>
    </citation>
    <scope>NUCLEOTIDE SEQUENCE [LARGE SCALE GENOMIC DNA]</scope>
    <source>
        <strain evidence="10 11">CCFEE 5311</strain>
    </source>
</reference>
<dbReference type="SUPFAM" id="SSF53335">
    <property type="entry name" value="S-adenosyl-L-methionine-dependent methyltransferases"/>
    <property type="match status" value="1"/>
</dbReference>
<dbReference type="InterPro" id="IPR029063">
    <property type="entry name" value="SAM-dependent_MTases_sf"/>
</dbReference>
<comment type="catalytic activity">
    <reaction evidence="6">
        <text>N,N-dimethylethanolamine phosphate + S-adenosyl-L-methionine = phosphocholine + S-adenosyl-L-homocysteine + H(+)</text>
        <dbReference type="Rhea" id="RHEA:25325"/>
        <dbReference type="ChEBI" id="CHEBI:15378"/>
        <dbReference type="ChEBI" id="CHEBI:57856"/>
        <dbReference type="ChEBI" id="CHEBI:58641"/>
        <dbReference type="ChEBI" id="CHEBI:59789"/>
        <dbReference type="ChEBI" id="CHEBI:295975"/>
        <dbReference type="EC" id="2.1.1.103"/>
    </reaction>
    <physiologicalReaction direction="left-to-right" evidence="6">
        <dbReference type="Rhea" id="RHEA:25326"/>
    </physiologicalReaction>
</comment>
<comment type="pathway">
    <text evidence="1">Phospholipid metabolism; phosphatidylcholine biosynthesis.</text>
</comment>
<organism evidence="10 11">
    <name type="scientific">Friedmanniomyces endolithicus</name>
    <dbReference type="NCBI Taxonomy" id="329885"/>
    <lineage>
        <taxon>Eukaryota</taxon>
        <taxon>Fungi</taxon>
        <taxon>Dikarya</taxon>
        <taxon>Ascomycota</taxon>
        <taxon>Pezizomycotina</taxon>
        <taxon>Dothideomycetes</taxon>
        <taxon>Dothideomycetidae</taxon>
        <taxon>Mycosphaerellales</taxon>
        <taxon>Teratosphaeriaceae</taxon>
        <taxon>Friedmanniomyces</taxon>
    </lineage>
</organism>
<feature type="domain" description="Methyltransferase" evidence="9">
    <location>
        <begin position="47"/>
        <end position="136"/>
    </location>
</feature>
<evidence type="ECO:0000256" key="6">
    <source>
        <dbReference type="ARBA" id="ARBA00047619"/>
    </source>
</evidence>
<evidence type="ECO:0000256" key="1">
    <source>
        <dbReference type="ARBA" id="ARBA00004969"/>
    </source>
</evidence>
<dbReference type="EMBL" id="NAJP01000071">
    <property type="protein sequence ID" value="TKA35231.1"/>
    <property type="molecule type" value="Genomic_DNA"/>
</dbReference>
<evidence type="ECO:0000256" key="7">
    <source>
        <dbReference type="ARBA" id="ARBA00047622"/>
    </source>
</evidence>
<comment type="pathway">
    <text evidence="2">Lipid metabolism.</text>
</comment>
<keyword evidence="3" id="KW-0489">Methyltransferase</keyword>
<gene>
    <name evidence="10" type="ORF">B0A54_12506</name>
</gene>
<dbReference type="EC" id="2.1.1.103" evidence="5"/>
<protein>
    <recommendedName>
        <fullName evidence="5">phosphoethanolamine N-methyltransferase</fullName>
        <ecNumber evidence="5">2.1.1.103</ecNumber>
    </recommendedName>
</protein>
<comment type="caution">
    <text evidence="10">The sequence shown here is derived from an EMBL/GenBank/DDBJ whole genome shotgun (WGS) entry which is preliminary data.</text>
</comment>
<proteinExistence type="predicted"/>
<evidence type="ECO:0000256" key="3">
    <source>
        <dbReference type="ARBA" id="ARBA00022603"/>
    </source>
</evidence>
<evidence type="ECO:0000256" key="2">
    <source>
        <dbReference type="ARBA" id="ARBA00005189"/>
    </source>
</evidence>
<evidence type="ECO:0000313" key="11">
    <source>
        <dbReference type="Proteomes" id="UP000310066"/>
    </source>
</evidence>
<dbReference type="OrthoDB" id="540004at2759"/>
<keyword evidence="4" id="KW-0808">Transferase</keyword>
<evidence type="ECO:0000256" key="4">
    <source>
        <dbReference type="ARBA" id="ARBA00022679"/>
    </source>
</evidence>
<evidence type="ECO:0000313" key="10">
    <source>
        <dbReference type="EMBL" id="TKA35231.1"/>
    </source>
</evidence>
<comment type="catalytic activity">
    <reaction evidence="7">
        <text>phosphoethanolamine + S-adenosyl-L-methionine = N-methylethanolamine phosphate + S-adenosyl-L-homocysteine + H(+)</text>
        <dbReference type="Rhea" id="RHEA:20365"/>
        <dbReference type="ChEBI" id="CHEBI:15378"/>
        <dbReference type="ChEBI" id="CHEBI:57781"/>
        <dbReference type="ChEBI" id="CHEBI:57856"/>
        <dbReference type="ChEBI" id="CHEBI:58190"/>
        <dbReference type="ChEBI" id="CHEBI:59789"/>
        <dbReference type="EC" id="2.1.1.103"/>
    </reaction>
    <physiologicalReaction direction="left-to-right" evidence="7">
        <dbReference type="Rhea" id="RHEA:20366"/>
    </physiologicalReaction>
</comment>
<dbReference type="GO" id="GO:0032259">
    <property type="term" value="P:methylation"/>
    <property type="evidence" value="ECO:0007669"/>
    <property type="project" value="UniProtKB-KW"/>
</dbReference>
<dbReference type="GO" id="GO:0000234">
    <property type="term" value="F:phosphoethanolamine N-methyltransferase activity"/>
    <property type="evidence" value="ECO:0007669"/>
    <property type="project" value="UniProtKB-EC"/>
</dbReference>
<dbReference type="InterPro" id="IPR041698">
    <property type="entry name" value="Methyltransf_25"/>
</dbReference>